<sequence length="41" mass="4489">MFMTEKGTTTKITDGGRIVIPPEYRPALSFNIGDDVIFVGT</sequence>
<dbReference type="AlphaFoldDB" id="B7JYK4"/>
<gene>
    <name evidence="1" type="ordered locus">PCC8801_0792</name>
</gene>
<protein>
    <recommendedName>
        <fullName evidence="3">SpoVT-AbrB domain-containing protein</fullName>
    </recommendedName>
</protein>
<dbReference type="Gene3D" id="2.10.260.10">
    <property type="match status" value="1"/>
</dbReference>
<evidence type="ECO:0000313" key="1">
    <source>
        <dbReference type="EMBL" id="ACK64874.1"/>
    </source>
</evidence>
<proteinExistence type="predicted"/>
<dbReference type="KEGG" id="cyp:PCC8801_0792"/>
<dbReference type="EMBL" id="CP001287">
    <property type="protein sequence ID" value="ACK64874.1"/>
    <property type="molecule type" value="Genomic_DNA"/>
</dbReference>
<dbReference type="eggNOG" id="COG2336">
    <property type="taxonomic scope" value="Bacteria"/>
</dbReference>
<dbReference type="Proteomes" id="UP000008204">
    <property type="component" value="Chromosome"/>
</dbReference>
<keyword evidence="2" id="KW-1185">Reference proteome</keyword>
<dbReference type="SUPFAM" id="SSF89447">
    <property type="entry name" value="AbrB/MazE/MraZ-like"/>
    <property type="match status" value="1"/>
</dbReference>
<evidence type="ECO:0000313" key="2">
    <source>
        <dbReference type="Proteomes" id="UP000008204"/>
    </source>
</evidence>
<evidence type="ECO:0008006" key="3">
    <source>
        <dbReference type="Google" id="ProtNLM"/>
    </source>
</evidence>
<dbReference type="InterPro" id="IPR037914">
    <property type="entry name" value="SpoVT-AbrB_sf"/>
</dbReference>
<dbReference type="HOGENOM" id="CLU_3268890_0_0_3"/>
<dbReference type="RefSeq" id="WP_012594150.1">
    <property type="nucleotide sequence ID" value="NC_011726.1"/>
</dbReference>
<name>B7JYK4_RIPO1</name>
<reference evidence="2" key="1">
    <citation type="journal article" date="2011" name="MBio">
        <title>Novel metabolic attributes of the genus Cyanothece, comprising a group of unicellular nitrogen-fixing Cyanobacteria.</title>
        <authorList>
            <person name="Bandyopadhyay A."/>
            <person name="Elvitigala T."/>
            <person name="Welsh E."/>
            <person name="Stockel J."/>
            <person name="Liberton M."/>
            <person name="Min H."/>
            <person name="Sherman L.A."/>
            <person name="Pakrasi H.B."/>
        </authorList>
    </citation>
    <scope>NUCLEOTIDE SEQUENCE [LARGE SCALE GENOMIC DNA]</scope>
    <source>
        <strain evidence="2">PCC 8801</strain>
    </source>
</reference>
<accession>B7JYK4</accession>
<organism evidence="1 2">
    <name type="scientific">Rippkaea orientalis (strain PCC 8801 / RF-1)</name>
    <name type="common">Cyanothece sp. (strain PCC 8801)</name>
    <dbReference type="NCBI Taxonomy" id="41431"/>
    <lineage>
        <taxon>Bacteria</taxon>
        <taxon>Bacillati</taxon>
        <taxon>Cyanobacteriota</taxon>
        <taxon>Cyanophyceae</taxon>
        <taxon>Oscillatoriophycideae</taxon>
        <taxon>Chroococcales</taxon>
        <taxon>Aphanothecaceae</taxon>
        <taxon>Rippkaea</taxon>
        <taxon>Rippkaea orientalis</taxon>
    </lineage>
</organism>